<accession>A0A1E7EQ92</accession>
<proteinExistence type="predicted"/>
<gene>
    <name evidence="1" type="ORF">FRACYDRAFT_250333</name>
</gene>
<dbReference type="Proteomes" id="UP000095751">
    <property type="component" value="Unassembled WGS sequence"/>
</dbReference>
<dbReference type="KEGG" id="fcy:FRACYDRAFT_250333"/>
<evidence type="ECO:0000313" key="2">
    <source>
        <dbReference type="Proteomes" id="UP000095751"/>
    </source>
</evidence>
<sequence length="873" mass="99653">MAESMKVFNVDSRLPIQKIPFPLLKSFEDFPTEIFGYANERILAPVYPIFSERYSLALVKKVIACELDMAETESIGTAMHLLSGNCSEYCYKRSSNSNEWRTYVGNGPGRETAKYDTLALEPTADENKSDEDLVNRLKNQTMSKEQVELLDSLHRISSNDEGKNVTADDRSSLEEAMKDLSMFVVVTSAPTTAPTDDISNVIAYPILYTDNSPEIHIVYANGSNIQPLPNLSTLSEVWEFPLGGFSGHQNTNSASVEPKNYTRETFSRVMTPSFLPISKRMDPGITRLSSGNELTLGVDADSIFSRIVDFVVRSVTDVRENILFRKAVVTTVATSRINNPRYIVKGDYVRGRSEEHRGVVLEIIAKIEKFSPKNASDLFLKISVKETVKLSDEEKMDPEILRYDDIYFGKGLPRKELERQATKRRDLQLGGEKFVKENVKFCEIATIQRFKFLYCSQYGNVDAVRGQPAEVFVSLSWDEDVEKVIDLLELQKGRKIGKNSVLDMFVIQTGTCNSYSRLWCVSEFSAAIENNVKIHHIFSKDWEEKYIRSNNTGFTYGWEIFEHSGGKKVKIYRKKLSNENGDEKVRLAGKIPDFFKSVNYFLMEEEEWGDGPGGPQPILRLNVQGVRSGKIRAADRIEFQRIDSSKGGKHEFWWRLQKTIVEYEKKAAGAIDYQPYYTVMHDFAKTYEPEWGTNIDIIRRVINDDDGKIAERAREFLGGFVPKILQGLDQQGRLFLEFQTDKQAATYFTQVLELSPKYDPKNFKNLLSFGSSDEDSEKTMTFVITAAWLGSKNCWEELGWAADRRHDAKKFTTIFVFTNIAYYHQLETKQTFTFVFGTETRTFNWNELEKKLGFTVPAIYATTVNEVLKKVTA</sequence>
<evidence type="ECO:0000313" key="1">
    <source>
        <dbReference type="EMBL" id="OEU08111.1"/>
    </source>
</evidence>
<name>A0A1E7EQ92_9STRA</name>
<protein>
    <submittedName>
        <fullName evidence="1">Uncharacterized protein</fullName>
    </submittedName>
</protein>
<dbReference type="InParanoid" id="A0A1E7EQ92"/>
<dbReference type="AlphaFoldDB" id="A0A1E7EQ92"/>
<reference evidence="1 2" key="1">
    <citation type="submission" date="2016-09" db="EMBL/GenBank/DDBJ databases">
        <title>Extensive genetic diversity and differential bi-allelic expression allows diatom success in the polar Southern Ocean.</title>
        <authorList>
            <consortium name="DOE Joint Genome Institute"/>
            <person name="Mock T."/>
            <person name="Otillar R.P."/>
            <person name="Strauss J."/>
            <person name="Dupont C."/>
            <person name="Frickenhaus S."/>
            <person name="Maumus F."/>
            <person name="Mcmullan M."/>
            <person name="Sanges R."/>
            <person name="Schmutz J."/>
            <person name="Toseland A."/>
            <person name="Valas R."/>
            <person name="Veluchamy A."/>
            <person name="Ward B.J."/>
            <person name="Allen A."/>
            <person name="Barry K."/>
            <person name="Falciatore A."/>
            <person name="Ferrante M."/>
            <person name="Fortunato A.E."/>
            <person name="Gloeckner G."/>
            <person name="Gruber A."/>
            <person name="Hipkin R."/>
            <person name="Janech M."/>
            <person name="Kroth P."/>
            <person name="Leese F."/>
            <person name="Lindquist E."/>
            <person name="Lyon B.R."/>
            <person name="Martin J."/>
            <person name="Mayer C."/>
            <person name="Parker M."/>
            <person name="Quesneville H."/>
            <person name="Raymond J."/>
            <person name="Uhlig C."/>
            <person name="Valentin K.U."/>
            <person name="Worden A.Z."/>
            <person name="Armbrust E.V."/>
            <person name="Bowler C."/>
            <person name="Green B."/>
            <person name="Moulton V."/>
            <person name="Van Oosterhout C."/>
            <person name="Grigoriev I."/>
        </authorList>
    </citation>
    <scope>NUCLEOTIDE SEQUENCE [LARGE SCALE GENOMIC DNA]</scope>
    <source>
        <strain evidence="1 2">CCMP1102</strain>
    </source>
</reference>
<organism evidence="1 2">
    <name type="scientific">Fragilariopsis cylindrus CCMP1102</name>
    <dbReference type="NCBI Taxonomy" id="635003"/>
    <lineage>
        <taxon>Eukaryota</taxon>
        <taxon>Sar</taxon>
        <taxon>Stramenopiles</taxon>
        <taxon>Ochrophyta</taxon>
        <taxon>Bacillariophyta</taxon>
        <taxon>Bacillariophyceae</taxon>
        <taxon>Bacillariophycidae</taxon>
        <taxon>Bacillariales</taxon>
        <taxon>Bacillariaceae</taxon>
        <taxon>Fragilariopsis</taxon>
    </lineage>
</organism>
<dbReference type="EMBL" id="KV784382">
    <property type="protein sequence ID" value="OEU08111.1"/>
    <property type="molecule type" value="Genomic_DNA"/>
</dbReference>
<dbReference type="OrthoDB" id="10607227at2759"/>
<keyword evidence="2" id="KW-1185">Reference proteome</keyword>